<organism evidence="2 3">
    <name type="scientific">Streptomyces spinoverrucosus</name>
    <dbReference type="NCBI Taxonomy" id="284043"/>
    <lineage>
        <taxon>Bacteria</taxon>
        <taxon>Bacillati</taxon>
        <taxon>Actinomycetota</taxon>
        <taxon>Actinomycetes</taxon>
        <taxon>Kitasatosporales</taxon>
        <taxon>Streptomycetaceae</taxon>
        <taxon>Streptomyces</taxon>
    </lineage>
</organism>
<protein>
    <submittedName>
        <fullName evidence="2">Uncharacterized protein</fullName>
    </submittedName>
</protein>
<dbReference type="EMBL" id="BJND01000028">
    <property type="protein sequence ID" value="GEC06525.1"/>
    <property type="molecule type" value="Genomic_DNA"/>
</dbReference>
<evidence type="ECO:0000313" key="3">
    <source>
        <dbReference type="Proteomes" id="UP000317881"/>
    </source>
</evidence>
<keyword evidence="3" id="KW-1185">Reference proteome</keyword>
<dbReference type="AlphaFoldDB" id="A0A4Y3VK82"/>
<dbReference type="Gene3D" id="3.30.559.30">
    <property type="entry name" value="Nonribosomal peptide synthetase, condensation domain"/>
    <property type="match status" value="1"/>
</dbReference>
<reference evidence="2 3" key="1">
    <citation type="submission" date="2019-06" db="EMBL/GenBank/DDBJ databases">
        <title>Whole genome shotgun sequence of Streptomyces spinoverrucosus NBRC 14228.</title>
        <authorList>
            <person name="Hosoyama A."/>
            <person name="Uohara A."/>
            <person name="Ohji S."/>
            <person name="Ichikawa N."/>
        </authorList>
    </citation>
    <scope>NUCLEOTIDE SEQUENCE [LARGE SCALE GENOMIC DNA]</scope>
    <source>
        <strain evidence="2 3">NBRC 14228</strain>
    </source>
</reference>
<sequence length="178" mass="19847">MPRCGRRLVRPSRLARGVLRGVDSCRRCRRCGEDDPESLISEQIEYWRKALAGLPDELRLPADRQRPTTPGDQGDNVLFHVSAEPYRKLSEPAARSDARPTTPDPDTNVLFQALRYDGLELPHVASAAGRTVGDPRPADRDAERAVRPCGRHRLAVLHGEAHPSQRLGLRTWFESAAS</sequence>
<gene>
    <name evidence="2" type="ORF">SSP24_41800</name>
</gene>
<evidence type="ECO:0000256" key="1">
    <source>
        <dbReference type="SAM" id="MobiDB-lite"/>
    </source>
</evidence>
<dbReference type="SUPFAM" id="SSF52777">
    <property type="entry name" value="CoA-dependent acyltransferases"/>
    <property type="match status" value="1"/>
</dbReference>
<dbReference type="Proteomes" id="UP000317881">
    <property type="component" value="Unassembled WGS sequence"/>
</dbReference>
<comment type="caution">
    <text evidence="2">The sequence shown here is derived from an EMBL/GenBank/DDBJ whole genome shotgun (WGS) entry which is preliminary data.</text>
</comment>
<evidence type="ECO:0000313" key="2">
    <source>
        <dbReference type="EMBL" id="GEC06525.1"/>
    </source>
</evidence>
<accession>A0A4Y3VK82</accession>
<feature type="region of interest" description="Disordered" evidence="1">
    <location>
        <begin position="58"/>
        <end position="77"/>
    </location>
</feature>
<name>A0A4Y3VK82_9ACTN</name>
<proteinExistence type="predicted"/>